<feature type="domain" description="4'-phosphopantetheinyl transferase" evidence="3">
    <location>
        <begin position="134"/>
        <end position="203"/>
    </location>
</feature>
<feature type="domain" description="4'-phosphopantetheinyl transferase N-terminal" evidence="4">
    <location>
        <begin position="34"/>
        <end position="118"/>
    </location>
</feature>
<dbReference type="PANTHER" id="PTHR12215">
    <property type="entry name" value="PHOSPHOPANTETHEINE TRANSFERASE"/>
    <property type="match status" value="1"/>
</dbReference>
<name>A0A9P7B7W0_MAUEX</name>
<dbReference type="InterPro" id="IPR050559">
    <property type="entry name" value="P-Pant_transferase_sf"/>
</dbReference>
<evidence type="ECO:0000313" key="6">
    <source>
        <dbReference type="Proteomes" id="UP000750334"/>
    </source>
</evidence>
<dbReference type="EMBL" id="PUHR01000114">
    <property type="protein sequence ID" value="KAG0665132.1"/>
    <property type="molecule type" value="Genomic_DNA"/>
</dbReference>
<keyword evidence="6" id="KW-1185">Reference proteome</keyword>
<dbReference type="SUPFAM" id="SSF56214">
    <property type="entry name" value="4'-phosphopantetheinyl transferase"/>
    <property type="match status" value="2"/>
</dbReference>
<dbReference type="EC" id="2.7.8.7" evidence="1"/>
<evidence type="ECO:0000259" key="3">
    <source>
        <dbReference type="Pfam" id="PF01648"/>
    </source>
</evidence>
<dbReference type="PANTHER" id="PTHR12215:SF10">
    <property type="entry name" value="L-AMINOADIPATE-SEMIALDEHYDE DEHYDROGENASE-PHOSPHOPANTETHEINYL TRANSFERASE"/>
    <property type="match status" value="1"/>
</dbReference>
<keyword evidence="2" id="KW-0808">Transferase</keyword>
<reference evidence="5 6" key="1">
    <citation type="submission" date="2020-11" db="EMBL/GenBank/DDBJ databases">
        <title>Kefir isolates.</title>
        <authorList>
            <person name="Marcisauskas S."/>
            <person name="Kim Y."/>
            <person name="Blasche S."/>
        </authorList>
    </citation>
    <scope>NUCLEOTIDE SEQUENCE [LARGE SCALE GENOMIC DNA]</scope>
    <source>
        <strain evidence="5 6">OG2</strain>
    </source>
</reference>
<dbReference type="InterPro" id="IPR008278">
    <property type="entry name" value="4-PPantetheinyl_Trfase_dom"/>
</dbReference>
<proteinExistence type="predicted"/>
<protein>
    <recommendedName>
        <fullName evidence="1">holo-[acyl-carrier-protein] synthase</fullName>
        <ecNumber evidence="1">2.7.8.7</ecNumber>
    </recommendedName>
</protein>
<evidence type="ECO:0000256" key="2">
    <source>
        <dbReference type="ARBA" id="ARBA00022679"/>
    </source>
</evidence>
<dbReference type="OrthoDB" id="26719at2759"/>
<sequence length="269" mass="30789">MGMNEFLKDTLQPGALDVCIVLDIDSKILNDEFEFEMAMRVLPIKWRNKVMCKKTGSDRKKALCNRLLQLVGCSVACNIPVESLNFDTIQNGKPLLIDQDKSNGIVTFSMTNGKHFVAIYLKRSTLDAHVTYDVGIDLASVADLEDPINLELYRDIFNPIEYESLQSNVGMELKRLFAYYWSFKESYTKYTGTGISCDLKAINAGRLENFENAERIERLIDHLPMIFHSTWLNHTYPEIITTCQPKALHNESPKLYRISVSDILSYLKQ</sequence>
<organism evidence="5 6">
    <name type="scientific">Maudiozyma exigua</name>
    <name type="common">Yeast</name>
    <name type="synonym">Kazachstania exigua</name>
    <dbReference type="NCBI Taxonomy" id="34358"/>
    <lineage>
        <taxon>Eukaryota</taxon>
        <taxon>Fungi</taxon>
        <taxon>Dikarya</taxon>
        <taxon>Ascomycota</taxon>
        <taxon>Saccharomycotina</taxon>
        <taxon>Saccharomycetes</taxon>
        <taxon>Saccharomycetales</taxon>
        <taxon>Saccharomycetaceae</taxon>
        <taxon>Maudiozyma</taxon>
    </lineage>
</organism>
<dbReference type="GO" id="GO:0008897">
    <property type="term" value="F:holo-[acyl-carrier-protein] synthase activity"/>
    <property type="evidence" value="ECO:0007669"/>
    <property type="project" value="UniProtKB-EC"/>
</dbReference>
<comment type="caution">
    <text evidence="5">The sequence shown here is derived from an EMBL/GenBank/DDBJ whole genome shotgun (WGS) entry which is preliminary data.</text>
</comment>
<dbReference type="InterPro" id="IPR037143">
    <property type="entry name" value="4-PPantetheinyl_Trfase_dom_sf"/>
</dbReference>
<dbReference type="Gene3D" id="3.90.470.20">
    <property type="entry name" value="4'-phosphopantetheinyl transferase domain"/>
    <property type="match status" value="2"/>
</dbReference>
<dbReference type="GO" id="GO:0005829">
    <property type="term" value="C:cytosol"/>
    <property type="evidence" value="ECO:0007669"/>
    <property type="project" value="TreeGrafter"/>
</dbReference>
<dbReference type="GO" id="GO:0000287">
    <property type="term" value="F:magnesium ion binding"/>
    <property type="evidence" value="ECO:0007669"/>
    <property type="project" value="InterPro"/>
</dbReference>
<accession>A0A9P7B7W0</accession>
<dbReference type="Proteomes" id="UP000750334">
    <property type="component" value="Unassembled WGS sequence"/>
</dbReference>
<dbReference type="GO" id="GO:0019878">
    <property type="term" value="P:lysine biosynthetic process via aminoadipic acid"/>
    <property type="evidence" value="ECO:0007669"/>
    <property type="project" value="TreeGrafter"/>
</dbReference>
<evidence type="ECO:0000256" key="1">
    <source>
        <dbReference type="ARBA" id="ARBA00013172"/>
    </source>
</evidence>
<dbReference type="Pfam" id="PF01648">
    <property type="entry name" value="ACPS"/>
    <property type="match status" value="1"/>
</dbReference>
<evidence type="ECO:0000313" key="5">
    <source>
        <dbReference type="EMBL" id="KAG0665132.1"/>
    </source>
</evidence>
<dbReference type="AlphaFoldDB" id="A0A9P7B7W0"/>
<dbReference type="InterPro" id="IPR055066">
    <property type="entry name" value="AASDHPPT_N"/>
</dbReference>
<dbReference type="Pfam" id="PF22624">
    <property type="entry name" value="AASDHPPT_N"/>
    <property type="match status" value="1"/>
</dbReference>
<evidence type="ECO:0000259" key="4">
    <source>
        <dbReference type="Pfam" id="PF22624"/>
    </source>
</evidence>
<gene>
    <name evidence="5" type="primary">LYS5</name>
    <name evidence="5" type="ORF">C6P45_000489</name>
</gene>